<gene>
    <name evidence="1" type="ORF">ACFO26_01075</name>
</gene>
<accession>A0ABV9JAR3</accession>
<dbReference type="InterPro" id="IPR018652">
    <property type="entry name" value="DUF2082_NA-bd_Znr"/>
</dbReference>
<dbReference type="Proteomes" id="UP001595987">
    <property type="component" value="Unassembled WGS sequence"/>
</dbReference>
<dbReference type="Pfam" id="PF09855">
    <property type="entry name" value="Zn_ribbon_13"/>
    <property type="match status" value="1"/>
</dbReference>
<protein>
    <submittedName>
        <fullName evidence="1">Zinc ribbon domain-containing protein</fullName>
    </submittedName>
</protein>
<dbReference type="EMBL" id="JBHSGD010000001">
    <property type="protein sequence ID" value="MFC4651501.1"/>
    <property type="molecule type" value="Genomic_DNA"/>
</dbReference>
<reference evidence="2" key="1">
    <citation type="journal article" date="2019" name="Int. J. Syst. Evol. Microbiol.">
        <title>The Global Catalogue of Microorganisms (GCM) 10K type strain sequencing project: providing services to taxonomists for standard genome sequencing and annotation.</title>
        <authorList>
            <consortium name="The Broad Institute Genomics Platform"/>
            <consortium name="The Broad Institute Genome Sequencing Center for Infectious Disease"/>
            <person name="Wu L."/>
            <person name="Ma J."/>
        </authorList>
    </citation>
    <scope>NUCLEOTIDE SEQUENCE [LARGE SCALE GENOMIC DNA]</scope>
    <source>
        <strain evidence="2">CCUG 63287</strain>
    </source>
</reference>
<evidence type="ECO:0000313" key="1">
    <source>
        <dbReference type="EMBL" id="MFC4651501.1"/>
    </source>
</evidence>
<proteinExistence type="predicted"/>
<evidence type="ECO:0000313" key="2">
    <source>
        <dbReference type="Proteomes" id="UP001595987"/>
    </source>
</evidence>
<sequence>MNGYEQQFTCVKCGNHNFEQDQIQSTGGDFSKLFNVQNKKFITISCNQCGYTELYKANTNTGMNILDFLLDN</sequence>
<comment type="caution">
    <text evidence="1">The sequence shown here is derived from an EMBL/GenBank/DDBJ whole genome shotgun (WGS) entry which is preliminary data.</text>
</comment>
<keyword evidence="2" id="KW-1185">Reference proteome</keyword>
<dbReference type="RefSeq" id="WP_213534311.1">
    <property type="nucleotide sequence ID" value="NZ_BOVQ01000003.1"/>
</dbReference>
<name>A0ABV9JAR3_9LACT</name>
<organism evidence="1 2">
    <name type="scientific">Lactococcus nasutitermitis</name>
    <dbReference type="NCBI Taxonomy" id="1652957"/>
    <lineage>
        <taxon>Bacteria</taxon>
        <taxon>Bacillati</taxon>
        <taxon>Bacillota</taxon>
        <taxon>Bacilli</taxon>
        <taxon>Lactobacillales</taxon>
        <taxon>Streptococcaceae</taxon>
        <taxon>Lactococcus</taxon>
    </lineage>
</organism>